<comment type="caution">
    <text evidence="2">The sequence shown here is derived from an EMBL/GenBank/DDBJ whole genome shotgun (WGS) entry which is preliminary data.</text>
</comment>
<dbReference type="Pfam" id="PF03466">
    <property type="entry name" value="LysR_substrate"/>
    <property type="match status" value="1"/>
</dbReference>
<gene>
    <name evidence="2" type="ORF">IQ266_14000</name>
</gene>
<dbReference type="RefSeq" id="WP_264325673.1">
    <property type="nucleotide sequence ID" value="NZ_JADEXQ010000046.1"/>
</dbReference>
<feature type="domain" description="LysR substrate-binding" evidence="1">
    <location>
        <begin position="4"/>
        <end position="76"/>
    </location>
</feature>
<sequence>MPIRGRLNNPMVQVAAAKAGLGIARIPCFLGDLEPALVRVPPGQSAPCHDVWILTHKDLVPTVRIQIFMDFMAETFRRQQDLLEGRCALG</sequence>
<dbReference type="SUPFAM" id="SSF53850">
    <property type="entry name" value="Periplasmic binding protein-like II"/>
    <property type="match status" value="1"/>
</dbReference>
<proteinExistence type="predicted"/>
<dbReference type="Proteomes" id="UP000625316">
    <property type="component" value="Unassembled WGS sequence"/>
</dbReference>
<dbReference type="Gene3D" id="3.40.190.290">
    <property type="match status" value="1"/>
</dbReference>
<organism evidence="2 3">
    <name type="scientific">Romeriopsis navalis LEGE 11480</name>
    <dbReference type="NCBI Taxonomy" id="2777977"/>
    <lineage>
        <taxon>Bacteria</taxon>
        <taxon>Bacillati</taxon>
        <taxon>Cyanobacteriota</taxon>
        <taxon>Cyanophyceae</taxon>
        <taxon>Leptolyngbyales</taxon>
        <taxon>Leptolyngbyaceae</taxon>
        <taxon>Romeriopsis</taxon>
        <taxon>Romeriopsis navalis</taxon>
    </lineage>
</organism>
<dbReference type="AlphaFoldDB" id="A0A928Z3M7"/>
<dbReference type="InterPro" id="IPR005119">
    <property type="entry name" value="LysR_subst-bd"/>
</dbReference>
<evidence type="ECO:0000313" key="2">
    <source>
        <dbReference type="EMBL" id="MBE9030844.1"/>
    </source>
</evidence>
<reference evidence="2" key="1">
    <citation type="submission" date="2020-10" db="EMBL/GenBank/DDBJ databases">
        <authorList>
            <person name="Castelo-Branco R."/>
            <person name="Eusebio N."/>
            <person name="Adriana R."/>
            <person name="Vieira A."/>
            <person name="Brugerolle De Fraissinette N."/>
            <person name="Rezende De Castro R."/>
            <person name="Schneider M.P."/>
            <person name="Vasconcelos V."/>
            <person name="Leao P.N."/>
        </authorList>
    </citation>
    <scope>NUCLEOTIDE SEQUENCE</scope>
    <source>
        <strain evidence="2">LEGE 11480</strain>
    </source>
</reference>
<name>A0A928Z3M7_9CYAN</name>
<evidence type="ECO:0000313" key="3">
    <source>
        <dbReference type="Proteomes" id="UP000625316"/>
    </source>
</evidence>
<evidence type="ECO:0000259" key="1">
    <source>
        <dbReference type="Pfam" id="PF03466"/>
    </source>
</evidence>
<dbReference type="EMBL" id="JADEXQ010000046">
    <property type="protein sequence ID" value="MBE9030844.1"/>
    <property type="molecule type" value="Genomic_DNA"/>
</dbReference>
<accession>A0A928Z3M7</accession>
<keyword evidence="3" id="KW-1185">Reference proteome</keyword>
<protein>
    <recommendedName>
        <fullName evidence="1">LysR substrate-binding domain-containing protein</fullName>
    </recommendedName>
</protein>